<keyword evidence="3" id="KW-1185">Reference proteome</keyword>
<feature type="transmembrane region" description="Helical" evidence="1">
    <location>
        <begin position="78"/>
        <end position="100"/>
    </location>
</feature>
<proteinExistence type="predicted"/>
<evidence type="ECO:0000313" key="3">
    <source>
        <dbReference type="Proteomes" id="UP001324993"/>
    </source>
</evidence>
<dbReference type="Proteomes" id="UP001324993">
    <property type="component" value="Chromosome"/>
</dbReference>
<evidence type="ECO:0000256" key="1">
    <source>
        <dbReference type="SAM" id="Phobius"/>
    </source>
</evidence>
<gene>
    <name evidence="2" type="ORF">SH580_12300</name>
</gene>
<keyword evidence="1" id="KW-0472">Membrane</keyword>
<keyword evidence="1" id="KW-1133">Transmembrane helix</keyword>
<keyword evidence="1" id="KW-0812">Transmembrane</keyword>
<sequence length="101" mass="10898">MNKQSDCKLTIGLFATLVICLLIAVLVYPDDWVIPLPLAAVFGPFLGMKLGLYDSFPLALLAIGLIAPIAFKRNKLRVFLSIIGICIWAFVGLACGAVLYA</sequence>
<name>A0ABZ0RDH7_9BACT</name>
<protein>
    <submittedName>
        <fullName evidence="2">Uncharacterized protein</fullName>
    </submittedName>
</protein>
<feature type="transmembrane region" description="Helical" evidence="1">
    <location>
        <begin position="9"/>
        <end position="28"/>
    </location>
</feature>
<evidence type="ECO:0000313" key="2">
    <source>
        <dbReference type="EMBL" id="WPJ94215.1"/>
    </source>
</evidence>
<feature type="transmembrane region" description="Helical" evidence="1">
    <location>
        <begin position="50"/>
        <end position="71"/>
    </location>
</feature>
<dbReference type="RefSeq" id="WP_319831159.1">
    <property type="nucleotide sequence ID" value="NZ_CP138858.1"/>
</dbReference>
<organism evidence="2 3">
    <name type="scientific">Coraliomargarita algicola</name>
    <dbReference type="NCBI Taxonomy" id="3092156"/>
    <lineage>
        <taxon>Bacteria</taxon>
        <taxon>Pseudomonadati</taxon>
        <taxon>Verrucomicrobiota</taxon>
        <taxon>Opitutia</taxon>
        <taxon>Puniceicoccales</taxon>
        <taxon>Coraliomargaritaceae</taxon>
        <taxon>Coraliomargarita</taxon>
    </lineage>
</organism>
<reference evidence="2 3" key="1">
    <citation type="submission" date="2023-11" db="EMBL/GenBank/DDBJ databases">
        <title>Coraliomargarita sp. nov., isolated from marine algae.</title>
        <authorList>
            <person name="Lee J.K."/>
            <person name="Baek J.H."/>
            <person name="Kim J.M."/>
            <person name="Choi D.G."/>
            <person name="Jeon C.O."/>
        </authorList>
    </citation>
    <scope>NUCLEOTIDE SEQUENCE [LARGE SCALE GENOMIC DNA]</scope>
    <source>
        <strain evidence="2 3">J2-16</strain>
    </source>
</reference>
<accession>A0ABZ0RDH7</accession>
<dbReference type="EMBL" id="CP138858">
    <property type="protein sequence ID" value="WPJ94215.1"/>
    <property type="molecule type" value="Genomic_DNA"/>
</dbReference>